<organism evidence="1 2">
    <name type="scientific">Pseudomonas fontis</name>
    <dbReference type="NCBI Taxonomy" id="2942633"/>
    <lineage>
        <taxon>Bacteria</taxon>
        <taxon>Pseudomonadati</taxon>
        <taxon>Pseudomonadota</taxon>
        <taxon>Gammaproteobacteria</taxon>
        <taxon>Pseudomonadales</taxon>
        <taxon>Pseudomonadaceae</taxon>
        <taxon>Pseudomonas</taxon>
    </lineage>
</organism>
<reference evidence="1 2" key="1">
    <citation type="submission" date="2022-05" db="EMBL/GenBank/DDBJ databases">
        <title>Novel Pseudomonas spp. Isolated from a Rainbow Trout Aquaculture Facility.</title>
        <authorList>
            <person name="Testerman T."/>
            <person name="Graf J."/>
        </authorList>
    </citation>
    <scope>NUCLEOTIDE SEQUENCE [LARGE SCALE GENOMIC DNA]</scope>
    <source>
        <strain evidence="1 2">ID681</strain>
    </source>
</reference>
<gene>
    <name evidence="1" type="ORF">M5G11_06110</name>
</gene>
<dbReference type="Proteomes" id="UP001148203">
    <property type="component" value="Unassembled WGS sequence"/>
</dbReference>
<name>A0ABT5NPJ8_9PSED</name>
<evidence type="ECO:0008006" key="3">
    <source>
        <dbReference type="Google" id="ProtNLM"/>
    </source>
</evidence>
<protein>
    <recommendedName>
        <fullName evidence="3">Phage protein</fullName>
    </recommendedName>
</protein>
<comment type="caution">
    <text evidence="1">The sequence shown here is derived from an EMBL/GenBank/DDBJ whole genome shotgun (WGS) entry which is preliminary data.</text>
</comment>
<dbReference type="InterPro" id="IPR056912">
    <property type="entry name" value="Phage_JBD30_tail_term-like"/>
</dbReference>
<evidence type="ECO:0000313" key="2">
    <source>
        <dbReference type="Proteomes" id="UP001148203"/>
    </source>
</evidence>
<evidence type="ECO:0000313" key="1">
    <source>
        <dbReference type="EMBL" id="MDD0990109.1"/>
    </source>
</evidence>
<proteinExistence type="predicted"/>
<sequence>MKPSDLIAQLAHCPSLSGTPVVGLDLPAIKQLTPQPTLITCLLLPGDDAEPNDLQNATRQNIRDRFEVLVLLDPAVNGSLQTLDRLHDLRAELWRALVGWRPSPGQEPVEYAGSELLQCDATRVLWRYAFVAPFQLGRSRASQPAESWHEHQLDSLPLLKGVTVQVDAIDPADPNLRQPGPDGRIEMTFSGELNP</sequence>
<dbReference type="EMBL" id="JAMDGY010000016">
    <property type="protein sequence ID" value="MDD0990109.1"/>
    <property type="molecule type" value="Genomic_DNA"/>
</dbReference>
<accession>A0ABT5NPJ8</accession>
<dbReference type="RefSeq" id="WP_273908770.1">
    <property type="nucleotide sequence ID" value="NZ_JAMDGX010000001.1"/>
</dbReference>
<dbReference type="Pfam" id="PF23840">
    <property type="entry name" value="Phage_tail_terminator"/>
    <property type="match status" value="1"/>
</dbReference>
<keyword evidence="2" id="KW-1185">Reference proteome</keyword>